<dbReference type="OrthoDB" id="9801651at2"/>
<dbReference type="GO" id="GO:0000155">
    <property type="term" value="F:phosphorelay sensor kinase activity"/>
    <property type="evidence" value="ECO:0007669"/>
    <property type="project" value="InterPro"/>
</dbReference>
<dbReference type="RefSeq" id="WP_097174214.1">
    <property type="nucleotide sequence ID" value="NZ_OBML01000003.1"/>
</dbReference>
<dbReference type="SUPFAM" id="SSF55874">
    <property type="entry name" value="ATPase domain of HSP90 chaperone/DNA topoisomerase II/histidine kinase"/>
    <property type="match status" value="1"/>
</dbReference>
<organism evidence="10 11">
    <name type="scientific">Stappia indica</name>
    <dbReference type="NCBI Taxonomy" id="538381"/>
    <lineage>
        <taxon>Bacteria</taxon>
        <taxon>Pseudomonadati</taxon>
        <taxon>Pseudomonadota</taxon>
        <taxon>Alphaproteobacteria</taxon>
        <taxon>Hyphomicrobiales</taxon>
        <taxon>Stappiaceae</taxon>
        <taxon>Stappia</taxon>
    </lineage>
</organism>
<dbReference type="GO" id="GO:0009927">
    <property type="term" value="F:histidine phosphotransfer kinase activity"/>
    <property type="evidence" value="ECO:0007669"/>
    <property type="project" value="TreeGrafter"/>
</dbReference>
<dbReference type="Gene3D" id="1.10.287.130">
    <property type="match status" value="1"/>
</dbReference>
<dbReference type="Pfam" id="PF00072">
    <property type="entry name" value="Response_reg"/>
    <property type="match status" value="1"/>
</dbReference>
<dbReference type="PANTHER" id="PTHR43047">
    <property type="entry name" value="TWO-COMPONENT HISTIDINE PROTEIN KINASE"/>
    <property type="match status" value="1"/>
</dbReference>
<dbReference type="SUPFAM" id="SSF47384">
    <property type="entry name" value="Homodimeric domain of signal transducing histidine kinase"/>
    <property type="match status" value="1"/>
</dbReference>
<dbReference type="Proteomes" id="UP000219331">
    <property type="component" value="Unassembled WGS sequence"/>
</dbReference>
<evidence type="ECO:0000313" key="11">
    <source>
        <dbReference type="Proteomes" id="UP000219331"/>
    </source>
</evidence>
<name>A0A285S292_9HYPH</name>
<keyword evidence="3 6" id="KW-0597">Phosphoprotein</keyword>
<dbReference type="STRING" id="538381.GCA_001696535_04145"/>
<evidence type="ECO:0000256" key="5">
    <source>
        <dbReference type="ARBA" id="ARBA00022777"/>
    </source>
</evidence>
<gene>
    <name evidence="10" type="ORF">SAMN05421512_10327</name>
</gene>
<evidence type="ECO:0000256" key="1">
    <source>
        <dbReference type="ARBA" id="ARBA00000085"/>
    </source>
</evidence>
<reference evidence="10 11" key="1">
    <citation type="submission" date="2017-08" db="EMBL/GenBank/DDBJ databases">
        <authorList>
            <person name="de Groot N.N."/>
        </authorList>
    </citation>
    <scope>NUCLEOTIDE SEQUENCE [LARGE SCALE GENOMIC DNA]</scope>
    <source>
        <strain evidence="10 11">USBA 352</strain>
    </source>
</reference>
<dbReference type="InterPro" id="IPR005467">
    <property type="entry name" value="His_kinase_dom"/>
</dbReference>
<dbReference type="Gene3D" id="3.40.50.2300">
    <property type="match status" value="1"/>
</dbReference>
<dbReference type="InterPro" id="IPR003594">
    <property type="entry name" value="HATPase_dom"/>
</dbReference>
<comment type="catalytic activity">
    <reaction evidence="1">
        <text>ATP + protein L-histidine = ADP + protein N-phospho-L-histidine.</text>
        <dbReference type="EC" id="2.7.13.3"/>
    </reaction>
</comment>
<evidence type="ECO:0000259" key="8">
    <source>
        <dbReference type="PROSITE" id="PS50109"/>
    </source>
</evidence>
<feature type="region of interest" description="Disordered" evidence="7">
    <location>
        <begin position="1"/>
        <end position="33"/>
    </location>
</feature>
<dbReference type="CDD" id="cd17546">
    <property type="entry name" value="REC_hyHK_CKI1_RcsC-like"/>
    <property type="match status" value="1"/>
</dbReference>
<dbReference type="EC" id="2.7.13.3" evidence="2"/>
<evidence type="ECO:0000256" key="4">
    <source>
        <dbReference type="ARBA" id="ARBA00022679"/>
    </source>
</evidence>
<evidence type="ECO:0000256" key="2">
    <source>
        <dbReference type="ARBA" id="ARBA00012438"/>
    </source>
</evidence>
<dbReference type="AlphaFoldDB" id="A0A285S292"/>
<protein>
    <recommendedName>
        <fullName evidence="2">histidine kinase</fullName>
        <ecNumber evidence="2">2.7.13.3</ecNumber>
    </recommendedName>
</protein>
<keyword evidence="4" id="KW-0808">Transferase</keyword>
<evidence type="ECO:0000259" key="9">
    <source>
        <dbReference type="PROSITE" id="PS50110"/>
    </source>
</evidence>
<dbReference type="CDD" id="cd00082">
    <property type="entry name" value="HisKA"/>
    <property type="match status" value="1"/>
</dbReference>
<accession>A0A285S292</accession>
<sequence>MVGTIAPEGEALTTGSATRTGPGDGTGTGAGEAPQVDRVAVLLHDLRTPLAAMRTAAEMIGADPTTQRQASALRTLEMAIDALLSMTTQGLAGEAPEGEDACDAAADILSVCELFSAEARVRGLAERRDVAAALSSYRVADPLALRRILSVLYDNALKYTAEGGLVLTARVAGEDGARELELSLADTGIGIPDEERPLLFRARRRGELARDTATGSGLGLWSASRLAVAQGGRLELAESSPTGSRFSLRLPLRPFEGGAVRGAGGTMRSWREAPNIRCLVRRRLLVVDDNEANRRMMEAMLGAFGCDTLLASGGREALDLLAREQVDAVLLDINMPGMDGIETLAEIRAREGAGRLPVLGITAATLSAREREGLSGFDLLLEKPVLPAALFSALDRAIAGRAG</sequence>
<dbReference type="GO" id="GO:0005886">
    <property type="term" value="C:plasma membrane"/>
    <property type="evidence" value="ECO:0007669"/>
    <property type="project" value="TreeGrafter"/>
</dbReference>
<dbReference type="PROSITE" id="PS50110">
    <property type="entry name" value="RESPONSE_REGULATORY"/>
    <property type="match status" value="1"/>
</dbReference>
<dbReference type="SMART" id="SM00448">
    <property type="entry name" value="REC"/>
    <property type="match status" value="1"/>
</dbReference>
<dbReference type="Pfam" id="PF02518">
    <property type="entry name" value="HATPase_c"/>
    <property type="match status" value="1"/>
</dbReference>
<dbReference type="InterPro" id="IPR036097">
    <property type="entry name" value="HisK_dim/P_sf"/>
</dbReference>
<dbReference type="Pfam" id="PF00512">
    <property type="entry name" value="HisKA"/>
    <property type="match status" value="1"/>
</dbReference>
<evidence type="ECO:0000256" key="7">
    <source>
        <dbReference type="SAM" id="MobiDB-lite"/>
    </source>
</evidence>
<dbReference type="PROSITE" id="PS50109">
    <property type="entry name" value="HIS_KIN"/>
    <property type="match status" value="1"/>
</dbReference>
<dbReference type="InterPro" id="IPR004358">
    <property type="entry name" value="Sig_transdc_His_kin-like_C"/>
</dbReference>
<keyword evidence="11" id="KW-1185">Reference proteome</keyword>
<dbReference type="SMART" id="SM00387">
    <property type="entry name" value="HATPase_c"/>
    <property type="match status" value="1"/>
</dbReference>
<feature type="domain" description="Histidine kinase" evidence="8">
    <location>
        <begin position="41"/>
        <end position="254"/>
    </location>
</feature>
<proteinExistence type="predicted"/>
<dbReference type="PANTHER" id="PTHR43047:SF72">
    <property type="entry name" value="OSMOSENSING HISTIDINE PROTEIN KINASE SLN1"/>
    <property type="match status" value="1"/>
</dbReference>
<keyword evidence="5 10" id="KW-0418">Kinase</keyword>
<dbReference type="InterPro" id="IPR003661">
    <property type="entry name" value="HisK_dim/P_dom"/>
</dbReference>
<evidence type="ECO:0000313" key="10">
    <source>
        <dbReference type="EMBL" id="SOB98974.1"/>
    </source>
</evidence>
<feature type="domain" description="Response regulatory" evidence="9">
    <location>
        <begin position="283"/>
        <end position="398"/>
    </location>
</feature>
<feature type="modified residue" description="4-aspartylphosphate" evidence="6">
    <location>
        <position position="332"/>
    </location>
</feature>
<dbReference type="InterPro" id="IPR001789">
    <property type="entry name" value="Sig_transdc_resp-reg_receiver"/>
</dbReference>
<evidence type="ECO:0000256" key="3">
    <source>
        <dbReference type="ARBA" id="ARBA00022553"/>
    </source>
</evidence>
<evidence type="ECO:0000256" key="6">
    <source>
        <dbReference type="PROSITE-ProRule" id="PRU00169"/>
    </source>
</evidence>
<dbReference type="SUPFAM" id="SSF52172">
    <property type="entry name" value="CheY-like"/>
    <property type="match status" value="1"/>
</dbReference>
<dbReference type="InterPro" id="IPR036890">
    <property type="entry name" value="HATPase_C_sf"/>
</dbReference>
<dbReference type="InterPro" id="IPR011006">
    <property type="entry name" value="CheY-like_superfamily"/>
</dbReference>
<dbReference type="PRINTS" id="PR00344">
    <property type="entry name" value="BCTRLSENSOR"/>
</dbReference>
<dbReference type="Gene3D" id="3.30.565.10">
    <property type="entry name" value="Histidine kinase-like ATPase, C-terminal domain"/>
    <property type="match status" value="1"/>
</dbReference>
<dbReference type="EMBL" id="OBML01000003">
    <property type="protein sequence ID" value="SOB98974.1"/>
    <property type="molecule type" value="Genomic_DNA"/>
</dbReference>